<dbReference type="PANTHER" id="PTHR43673">
    <property type="entry name" value="NAD(P)H NITROREDUCTASE YDGI-RELATED"/>
    <property type="match status" value="1"/>
</dbReference>
<keyword evidence="3" id="KW-0285">Flavoprotein</keyword>
<sequence length="223" mass="25114">MDVLEAIKSRHSVRAYLDKSVDAEIVKEIIEISKQSPSGVNSQPWKVYAIMGNARDELVKEACKNFDAGSWETEEYQVYPKKDEMPDWYKSRQRACGFGMYGVLGIEREDREKRLAQARKNYEFFGAPVGLFISVNKAVGPNGWGHVGHFIQSICLAAVGKGLGTCLQEAWAGFPSTLKKHLNHADDEIIWCGISLGYEDKKEIINSFVPGREDFESFAKIIE</sequence>
<evidence type="ECO:0000256" key="3">
    <source>
        <dbReference type="ARBA" id="ARBA00022630"/>
    </source>
</evidence>
<dbReference type="PANTHER" id="PTHR43673:SF2">
    <property type="entry name" value="NITROREDUCTASE"/>
    <property type="match status" value="1"/>
</dbReference>
<feature type="domain" description="Nitroreductase" evidence="6">
    <location>
        <begin position="7"/>
        <end position="198"/>
    </location>
</feature>
<evidence type="ECO:0000313" key="7">
    <source>
        <dbReference type="EMBL" id="RZO27296.1"/>
    </source>
</evidence>
<evidence type="ECO:0000256" key="2">
    <source>
        <dbReference type="ARBA" id="ARBA00007118"/>
    </source>
</evidence>
<dbReference type="Pfam" id="PF00881">
    <property type="entry name" value="Nitroreductase"/>
    <property type="match status" value="1"/>
</dbReference>
<organism evidence="7 8">
    <name type="scientific">SAR86 cluster bacterium</name>
    <dbReference type="NCBI Taxonomy" id="2030880"/>
    <lineage>
        <taxon>Bacteria</taxon>
        <taxon>Pseudomonadati</taxon>
        <taxon>Pseudomonadota</taxon>
        <taxon>Gammaproteobacteria</taxon>
        <taxon>SAR86 cluster</taxon>
    </lineage>
</organism>
<evidence type="ECO:0000256" key="4">
    <source>
        <dbReference type="ARBA" id="ARBA00022643"/>
    </source>
</evidence>
<protein>
    <submittedName>
        <fullName evidence="7">Nitroreductase</fullName>
    </submittedName>
</protein>
<dbReference type="SUPFAM" id="SSF55469">
    <property type="entry name" value="FMN-dependent nitroreductase-like"/>
    <property type="match status" value="1"/>
</dbReference>
<evidence type="ECO:0000313" key="8">
    <source>
        <dbReference type="Proteomes" id="UP000315825"/>
    </source>
</evidence>
<dbReference type="InterPro" id="IPR000415">
    <property type="entry name" value="Nitroreductase-like"/>
</dbReference>
<dbReference type="InterPro" id="IPR029479">
    <property type="entry name" value="Nitroreductase"/>
</dbReference>
<evidence type="ECO:0000259" key="6">
    <source>
        <dbReference type="Pfam" id="PF00881"/>
    </source>
</evidence>
<comment type="caution">
    <text evidence="7">The sequence shown here is derived from an EMBL/GenBank/DDBJ whole genome shotgun (WGS) entry which is preliminary data.</text>
</comment>
<dbReference type="AlphaFoldDB" id="A0A520N1K1"/>
<gene>
    <name evidence="7" type="ORF">EVA92_00700</name>
</gene>
<evidence type="ECO:0000256" key="5">
    <source>
        <dbReference type="ARBA" id="ARBA00023002"/>
    </source>
</evidence>
<dbReference type="Proteomes" id="UP000315825">
    <property type="component" value="Unassembled WGS sequence"/>
</dbReference>
<dbReference type="GO" id="GO:0016491">
    <property type="term" value="F:oxidoreductase activity"/>
    <property type="evidence" value="ECO:0007669"/>
    <property type="project" value="UniProtKB-KW"/>
</dbReference>
<evidence type="ECO:0000256" key="1">
    <source>
        <dbReference type="ARBA" id="ARBA00001917"/>
    </source>
</evidence>
<dbReference type="EMBL" id="SHBE01000001">
    <property type="protein sequence ID" value="RZO27296.1"/>
    <property type="molecule type" value="Genomic_DNA"/>
</dbReference>
<keyword evidence="5" id="KW-0560">Oxidoreductase</keyword>
<comment type="similarity">
    <text evidence="2">Belongs to the nitroreductase family.</text>
</comment>
<accession>A0A520N1K1</accession>
<reference evidence="7 8" key="1">
    <citation type="submission" date="2019-02" db="EMBL/GenBank/DDBJ databases">
        <title>Prokaryotic population dynamics and viral predation in marine succession experiment using metagenomics: the confinement effect.</title>
        <authorList>
            <person name="Haro-Moreno J.M."/>
            <person name="Rodriguez-Valera F."/>
            <person name="Lopez-Perez M."/>
        </authorList>
    </citation>
    <scope>NUCLEOTIDE SEQUENCE [LARGE SCALE GENOMIC DNA]</scope>
    <source>
        <strain evidence="7">MED-G159</strain>
    </source>
</reference>
<dbReference type="Gene3D" id="3.40.109.10">
    <property type="entry name" value="NADH Oxidase"/>
    <property type="match status" value="1"/>
</dbReference>
<keyword evidence="4" id="KW-0288">FMN</keyword>
<comment type="cofactor">
    <cofactor evidence="1">
        <name>FMN</name>
        <dbReference type="ChEBI" id="CHEBI:58210"/>
    </cofactor>
</comment>
<dbReference type="CDD" id="cd02136">
    <property type="entry name" value="PnbA_NfnB-like"/>
    <property type="match status" value="1"/>
</dbReference>
<proteinExistence type="inferred from homology"/>
<name>A0A520N1K1_9GAMM</name>